<feature type="region of interest" description="Disordered" evidence="2">
    <location>
        <begin position="310"/>
        <end position="342"/>
    </location>
</feature>
<feature type="compositionally biased region" description="Low complexity" evidence="2">
    <location>
        <begin position="312"/>
        <end position="324"/>
    </location>
</feature>
<dbReference type="InterPro" id="IPR036291">
    <property type="entry name" value="NAD(P)-bd_dom_sf"/>
</dbReference>
<dbReference type="PANTHER" id="PTHR43000">
    <property type="entry name" value="DTDP-D-GLUCOSE 4,6-DEHYDRATASE-RELATED"/>
    <property type="match status" value="1"/>
</dbReference>
<proteinExistence type="inferred from homology"/>
<dbReference type="Gene3D" id="3.40.50.720">
    <property type="entry name" value="NAD(P)-binding Rossmann-like Domain"/>
    <property type="match status" value="1"/>
</dbReference>
<name>A0A538U5L7_UNCEI</name>
<evidence type="ECO:0000313" key="5">
    <source>
        <dbReference type="Proteomes" id="UP000319771"/>
    </source>
</evidence>
<comment type="similarity">
    <text evidence="1">Belongs to the NAD(P)-dependent epimerase/dehydratase family.</text>
</comment>
<dbReference type="Proteomes" id="UP000319771">
    <property type="component" value="Unassembled WGS sequence"/>
</dbReference>
<reference evidence="4 5" key="1">
    <citation type="journal article" date="2019" name="Nat. Microbiol.">
        <title>Mediterranean grassland soil C-N compound turnover is dependent on rainfall and depth, and is mediated by genomically divergent microorganisms.</title>
        <authorList>
            <person name="Diamond S."/>
            <person name="Andeer P.F."/>
            <person name="Li Z."/>
            <person name="Crits-Christoph A."/>
            <person name="Burstein D."/>
            <person name="Anantharaman K."/>
            <person name="Lane K.R."/>
            <person name="Thomas B.C."/>
            <person name="Pan C."/>
            <person name="Northen T.R."/>
            <person name="Banfield J.F."/>
        </authorList>
    </citation>
    <scope>NUCLEOTIDE SEQUENCE [LARGE SCALE GENOMIC DNA]</scope>
    <source>
        <strain evidence="4">WS_11</strain>
    </source>
</reference>
<dbReference type="InterPro" id="IPR001509">
    <property type="entry name" value="Epimerase_deHydtase"/>
</dbReference>
<evidence type="ECO:0000256" key="2">
    <source>
        <dbReference type="SAM" id="MobiDB-lite"/>
    </source>
</evidence>
<organism evidence="4 5">
    <name type="scientific">Eiseniibacteriota bacterium</name>
    <dbReference type="NCBI Taxonomy" id="2212470"/>
    <lineage>
        <taxon>Bacteria</taxon>
        <taxon>Candidatus Eiseniibacteriota</taxon>
    </lineage>
</organism>
<dbReference type="PRINTS" id="PR01713">
    <property type="entry name" value="NUCEPIMERASE"/>
</dbReference>
<dbReference type="EMBL" id="VBPB01000192">
    <property type="protein sequence ID" value="TMQ70989.1"/>
    <property type="molecule type" value="Genomic_DNA"/>
</dbReference>
<evidence type="ECO:0000256" key="1">
    <source>
        <dbReference type="ARBA" id="ARBA00007637"/>
    </source>
</evidence>
<dbReference type="SUPFAM" id="SSF51735">
    <property type="entry name" value="NAD(P)-binding Rossmann-fold domains"/>
    <property type="match status" value="1"/>
</dbReference>
<dbReference type="Gene3D" id="3.90.25.10">
    <property type="entry name" value="UDP-galactose 4-epimerase, domain 1"/>
    <property type="match status" value="1"/>
</dbReference>
<accession>A0A538U5L7</accession>
<evidence type="ECO:0000313" key="4">
    <source>
        <dbReference type="EMBL" id="TMQ70989.1"/>
    </source>
</evidence>
<protein>
    <submittedName>
        <fullName evidence="4">NAD-dependent epimerase/dehydratase family protein</fullName>
    </submittedName>
</protein>
<gene>
    <name evidence="4" type="ORF">E6K81_11220</name>
</gene>
<dbReference type="Pfam" id="PF01370">
    <property type="entry name" value="Epimerase"/>
    <property type="match status" value="1"/>
</dbReference>
<comment type="caution">
    <text evidence="4">The sequence shown here is derived from an EMBL/GenBank/DDBJ whole genome shotgun (WGS) entry which is preliminary data.</text>
</comment>
<feature type="domain" description="NAD-dependent epimerase/dehydratase" evidence="3">
    <location>
        <begin position="6"/>
        <end position="243"/>
    </location>
</feature>
<evidence type="ECO:0000259" key="3">
    <source>
        <dbReference type="Pfam" id="PF01370"/>
    </source>
</evidence>
<sequence>MPGPHALVTGAAGFIGSHLVERLLADGVAVTGVDCFTETYDAAWKRRNLERAAVHSGFRLLELDLVRADLAALPGADVVFHLAAQPGVRTSWGADFPVYLERNVLATQRLLERFRDARLERLVYSSSSSVYGDAERYPTPESVVPRPFSPYGVTKLAGEHLALLYGRNFGLPVVALRYFTVYGPRQRPDMAFQRFCRALLGGEPITVFGDGRQLRDFTFVDDAVEANLRAWRSPAAAGVYNVGGGSQVELREAITILERALGVPARIHHAERPPGDPQRTCADASRLEADLGFRPRVGIERGLAAQAEWARARWGGQPAGAPAPGTGPGPGPANPGRAAGRT</sequence>
<dbReference type="AlphaFoldDB" id="A0A538U5L7"/>